<evidence type="ECO:0000256" key="1">
    <source>
        <dbReference type="SAM" id="MobiDB-lite"/>
    </source>
</evidence>
<protein>
    <submittedName>
        <fullName evidence="2">Uncharacterized protein</fullName>
    </submittedName>
</protein>
<proteinExistence type="predicted"/>
<dbReference type="Proteomes" id="UP000324233">
    <property type="component" value="Chromosome"/>
</dbReference>
<reference evidence="2 3" key="1">
    <citation type="submission" date="2019-08" db="EMBL/GenBank/DDBJ databases">
        <title>Deep-cultivation of Planctomycetes and their phenomic and genomic characterization uncovers novel biology.</title>
        <authorList>
            <person name="Wiegand S."/>
            <person name="Jogler M."/>
            <person name="Boedeker C."/>
            <person name="Pinto D."/>
            <person name="Vollmers J."/>
            <person name="Rivas-Marin E."/>
            <person name="Kohn T."/>
            <person name="Peeters S.H."/>
            <person name="Heuer A."/>
            <person name="Rast P."/>
            <person name="Oberbeckmann S."/>
            <person name="Bunk B."/>
            <person name="Jeske O."/>
            <person name="Meyerdierks A."/>
            <person name="Storesund J.E."/>
            <person name="Kallscheuer N."/>
            <person name="Luecker S."/>
            <person name="Lage O.M."/>
            <person name="Pohl T."/>
            <person name="Merkel B.J."/>
            <person name="Hornburger P."/>
            <person name="Mueller R.-W."/>
            <person name="Bruemmer F."/>
            <person name="Labrenz M."/>
            <person name="Spormann A.M."/>
            <person name="Op den Camp H."/>
            <person name="Overmann J."/>
            <person name="Amann R."/>
            <person name="Jetten M.S.M."/>
            <person name="Mascher T."/>
            <person name="Medema M.H."/>
            <person name="Devos D.P."/>
            <person name="Kaster A.-K."/>
            <person name="Ovreas L."/>
            <person name="Rohde M."/>
            <person name="Galperin M.Y."/>
            <person name="Jogler C."/>
        </authorList>
    </citation>
    <scope>NUCLEOTIDE SEQUENCE [LARGE SCALE GENOMIC DNA]</scope>
    <source>
        <strain evidence="2 3">OJF2</strain>
    </source>
</reference>
<dbReference type="RefSeq" id="WP_148595669.1">
    <property type="nucleotide sequence ID" value="NZ_CP042997.1"/>
</dbReference>
<evidence type="ECO:0000313" key="2">
    <source>
        <dbReference type="EMBL" id="QEH35930.1"/>
    </source>
</evidence>
<dbReference type="OrthoDB" id="291818at2"/>
<accession>A0A5B9W7N2</accession>
<evidence type="ECO:0000313" key="3">
    <source>
        <dbReference type="Proteomes" id="UP000324233"/>
    </source>
</evidence>
<name>A0A5B9W7N2_9BACT</name>
<dbReference type="AlphaFoldDB" id="A0A5B9W7N2"/>
<dbReference type="KEGG" id="agv:OJF2_44870"/>
<gene>
    <name evidence="2" type="ORF">OJF2_44870</name>
</gene>
<organism evidence="2 3">
    <name type="scientific">Aquisphaera giovannonii</name>
    <dbReference type="NCBI Taxonomy" id="406548"/>
    <lineage>
        <taxon>Bacteria</taxon>
        <taxon>Pseudomonadati</taxon>
        <taxon>Planctomycetota</taxon>
        <taxon>Planctomycetia</taxon>
        <taxon>Isosphaerales</taxon>
        <taxon>Isosphaeraceae</taxon>
        <taxon>Aquisphaera</taxon>
    </lineage>
</organism>
<keyword evidence="3" id="KW-1185">Reference proteome</keyword>
<feature type="region of interest" description="Disordered" evidence="1">
    <location>
        <begin position="1"/>
        <end position="65"/>
    </location>
</feature>
<sequence length="65" mass="6966">MSTRHYHNPPAPSSTRGRCPICNQPVYSRAGIHPQCAMRQADGPRLKSKGADAPAPSSLIEGEIP</sequence>
<dbReference type="EMBL" id="CP042997">
    <property type="protein sequence ID" value="QEH35930.1"/>
    <property type="molecule type" value="Genomic_DNA"/>
</dbReference>